<protein>
    <recommendedName>
        <fullName evidence="4">Esterase of the alpha/beta hydrolase fold protein</fullName>
    </recommendedName>
</protein>
<evidence type="ECO:0008006" key="4">
    <source>
        <dbReference type="Google" id="ProtNLM"/>
    </source>
</evidence>
<accession>A0A0P1GBC2</accession>
<dbReference type="InterPro" id="IPR029058">
    <property type="entry name" value="AB_hydrolase_fold"/>
</dbReference>
<dbReference type="STRING" id="441103.TRN7648_02138"/>
<dbReference type="RefSeq" id="WP_058247625.1">
    <property type="nucleotide sequence ID" value="NZ_CYSE01000003.1"/>
</dbReference>
<dbReference type="PANTHER" id="PTHR36513:SF1">
    <property type="entry name" value="TRANSMEMBRANE PROTEIN"/>
    <property type="match status" value="1"/>
</dbReference>
<dbReference type="Gene3D" id="3.40.50.1820">
    <property type="entry name" value="alpha/beta hydrolase"/>
    <property type="match status" value="1"/>
</dbReference>
<feature type="signal peptide" evidence="1">
    <location>
        <begin position="1"/>
        <end position="25"/>
    </location>
</feature>
<name>A0A0P1GBC2_9RHOB</name>
<feature type="chain" id="PRO_5006063262" description="Esterase of the alpha/beta hydrolase fold protein" evidence="1">
    <location>
        <begin position="26"/>
        <end position="579"/>
    </location>
</feature>
<proteinExistence type="predicted"/>
<dbReference type="PANTHER" id="PTHR36513">
    <property type="entry name" value="ABC TRANSMEMBRANE TYPE-1 DOMAIN-CONTAINING PROTEIN"/>
    <property type="match status" value="1"/>
</dbReference>
<sequence>MTFFVRLMALLLCGAALLGPLPTKAQDLSRIITLDQLAVDDPVSALQQTEAALRDSAVLGSPPELRILIDLLTLRAQLLEQLGYAMAAGDAWSHVARTQKFSRAELNIDPVPAYEQAAALYESQNALGHARRALEAAISAEAETGRDDDTLEQLYLALARVATLDGDPEAAANANAAAQSLSQPSFETALTEGKNPFISMDVYYATDRARSGHPAPTKFYSGRRGDRLELGIATVTIPATHVPGTVERPSVWRLEFSPSPSKHVLLRAVQPVDPDSFYGRLQGEFSGQPGRDLFVYIHGFNHSFEYASQRAAQIAHDMGDSAVPVLFSWPSRNTTVGYIADAAAVRVSGRRLAVFLEDLAARSGAQTIHVLAHSMGSRALTDALEIMALKRDSQPGDDPVFGQVMFAAPDVDAQLFATMARTFHPLARRVSLYASSTDWALVSSRKLHGSAPRAGLGGDVLLASDKFDSIDVTSLGEDMLAHNYFSNESSVLADMVTLFWRNTPPDVRCGLHPRAIGQVSAWEYRKQGCPSNDLIGAIANLRQKNARTPEEMRALITPLIPDQPRLDAVMALIEAMQTN</sequence>
<gene>
    <name evidence="2" type="ORF">TRN7648_02138</name>
</gene>
<dbReference type="InterPro" id="IPR010297">
    <property type="entry name" value="DUF900_hydrolase"/>
</dbReference>
<evidence type="ECO:0000256" key="1">
    <source>
        <dbReference type="SAM" id="SignalP"/>
    </source>
</evidence>
<reference evidence="2 3" key="1">
    <citation type="submission" date="2015-09" db="EMBL/GenBank/DDBJ databases">
        <authorList>
            <consortium name="Swine Surveillance"/>
        </authorList>
    </citation>
    <scope>NUCLEOTIDE SEQUENCE [LARGE SCALE GENOMIC DNA]</scope>
    <source>
        <strain evidence="2 3">CECT 7648</strain>
    </source>
</reference>
<keyword evidence="3" id="KW-1185">Reference proteome</keyword>
<dbReference type="Proteomes" id="UP000054935">
    <property type="component" value="Unassembled WGS sequence"/>
</dbReference>
<evidence type="ECO:0000313" key="2">
    <source>
        <dbReference type="EMBL" id="CUH78738.1"/>
    </source>
</evidence>
<evidence type="ECO:0000313" key="3">
    <source>
        <dbReference type="Proteomes" id="UP000054935"/>
    </source>
</evidence>
<organism evidence="2 3">
    <name type="scientific">Tropicibacter naphthalenivorans</name>
    <dbReference type="NCBI Taxonomy" id="441103"/>
    <lineage>
        <taxon>Bacteria</taxon>
        <taxon>Pseudomonadati</taxon>
        <taxon>Pseudomonadota</taxon>
        <taxon>Alphaproteobacteria</taxon>
        <taxon>Rhodobacterales</taxon>
        <taxon>Roseobacteraceae</taxon>
        <taxon>Tropicibacter</taxon>
    </lineage>
</organism>
<keyword evidence="1" id="KW-0732">Signal</keyword>
<dbReference type="SUPFAM" id="SSF53474">
    <property type="entry name" value="alpha/beta-Hydrolases"/>
    <property type="match status" value="1"/>
</dbReference>
<dbReference type="Pfam" id="PF05990">
    <property type="entry name" value="DUF900"/>
    <property type="match status" value="1"/>
</dbReference>
<dbReference type="AlphaFoldDB" id="A0A0P1GBC2"/>
<dbReference type="EMBL" id="CYSE01000003">
    <property type="protein sequence ID" value="CUH78738.1"/>
    <property type="molecule type" value="Genomic_DNA"/>
</dbReference>